<evidence type="ECO:0000256" key="3">
    <source>
        <dbReference type="ARBA" id="ARBA00022475"/>
    </source>
</evidence>
<evidence type="ECO:0000256" key="2">
    <source>
        <dbReference type="ARBA" id="ARBA00007400"/>
    </source>
</evidence>
<feature type="transmembrane region" description="Helical" evidence="7">
    <location>
        <begin position="314"/>
        <end position="335"/>
    </location>
</feature>
<keyword evidence="9" id="KW-0808">Transferase</keyword>
<evidence type="ECO:0000259" key="8">
    <source>
        <dbReference type="Pfam" id="PF01757"/>
    </source>
</evidence>
<sequence length="345" mass="40386">MKRRYYYLDILNIVATFAVVMLHSSSFAFMNAAGMRWNLAVSIQVLFIFAVPIFLMISAANILNYRQRETTEIFFKKRFKRIAIPFVVWSIVWFLYFNHYDWHYSLKSFNTYSRLLDGFLHGTIQPIFWFFYVIIGFYLSVPILSKIFIKENKKTIQYLIGLNLVVIGLFSYYYQLQHQPSLALEGYLSIGASGSIGIFAIGWYLHNLSLENKERYLYIFGIFSALVMIALTIYLSHKRGSYQSASYSIWGIFGLGWSATVFAFVKSRLYSWEPSERIQSLLRHVSGASLGVYVIHYFFIDRVDRYHLLANNSLIHLFVLPVIVWLISIIIILLIKKIPYLKRTV</sequence>
<protein>
    <submittedName>
        <fullName evidence="9">Surface polysaccharide O-acyltransferase, integral membrane enzyme</fullName>
    </submittedName>
</protein>
<comment type="similarity">
    <text evidence="2">Belongs to the acyltransferase 3 family.</text>
</comment>
<dbReference type="InterPro" id="IPR002656">
    <property type="entry name" value="Acyl_transf_3_dom"/>
</dbReference>
<feature type="domain" description="Acyltransferase 3" evidence="8">
    <location>
        <begin position="5"/>
        <end position="333"/>
    </location>
</feature>
<feature type="transmembrane region" description="Helical" evidence="7">
    <location>
        <begin position="186"/>
        <end position="205"/>
    </location>
</feature>
<organism evidence="9 10">
    <name type="scientific">Fructobacillus durionis</name>
    <dbReference type="NCBI Taxonomy" id="283737"/>
    <lineage>
        <taxon>Bacteria</taxon>
        <taxon>Bacillati</taxon>
        <taxon>Bacillota</taxon>
        <taxon>Bacilli</taxon>
        <taxon>Lactobacillales</taxon>
        <taxon>Lactobacillaceae</taxon>
        <taxon>Fructobacillus</taxon>
    </lineage>
</organism>
<comment type="subcellular location">
    <subcellularLocation>
        <location evidence="1">Cell membrane</location>
        <topology evidence="1">Multi-pass membrane protein</topology>
    </subcellularLocation>
</comment>
<evidence type="ECO:0000313" key="9">
    <source>
        <dbReference type="EMBL" id="SFB81114.1"/>
    </source>
</evidence>
<dbReference type="RefSeq" id="WP_159427769.1">
    <property type="nucleotide sequence ID" value="NZ_FOLI01000001.1"/>
</dbReference>
<dbReference type="EMBL" id="FOLI01000001">
    <property type="protein sequence ID" value="SFB81114.1"/>
    <property type="molecule type" value="Genomic_DNA"/>
</dbReference>
<evidence type="ECO:0000256" key="1">
    <source>
        <dbReference type="ARBA" id="ARBA00004651"/>
    </source>
</evidence>
<dbReference type="GO" id="GO:0016413">
    <property type="term" value="F:O-acetyltransferase activity"/>
    <property type="evidence" value="ECO:0007669"/>
    <property type="project" value="TreeGrafter"/>
</dbReference>
<reference evidence="9 10" key="1">
    <citation type="submission" date="2016-10" db="EMBL/GenBank/DDBJ databases">
        <authorList>
            <person name="de Groot N.N."/>
        </authorList>
    </citation>
    <scope>NUCLEOTIDE SEQUENCE [LARGE SCALE GENOMIC DNA]</scope>
    <source>
        <strain evidence="9 10">DSM 19113</strain>
    </source>
</reference>
<feature type="transmembrane region" description="Helical" evidence="7">
    <location>
        <begin position="41"/>
        <end position="62"/>
    </location>
</feature>
<feature type="transmembrane region" description="Helical" evidence="7">
    <location>
        <begin position="247"/>
        <end position="269"/>
    </location>
</feature>
<keyword evidence="6 7" id="KW-0472">Membrane</keyword>
<dbReference type="PANTHER" id="PTHR40074">
    <property type="entry name" value="O-ACETYLTRANSFERASE WECH"/>
    <property type="match status" value="1"/>
</dbReference>
<dbReference type="Pfam" id="PF01757">
    <property type="entry name" value="Acyl_transf_3"/>
    <property type="match status" value="1"/>
</dbReference>
<proteinExistence type="inferred from homology"/>
<feature type="transmembrane region" description="Helical" evidence="7">
    <location>
        <begin position="281"/>
        <end position="299"/>
    </location>
</feature>
<feature type="transmembrane region" description="Helical" evidence="7">
    <location>
        <begin position="119"/>
        <end position="144"/>
    </location>
</feature>
<evidence type="ECO:0000313" key="10">
    <source>
        <dbReference type="Proteomes" id="UP000199376"/>
    </source>
</evidence>
<keyword evidence="4 7" id="KW-0812">Transmembrane</keyword>
<feature type="transmembrane region" description="Helical" evidence="7">
    <location>
        <begin position="217"/>
        <end position="235"/>
    </location>
</feature>
<dbReference type="GO" id="GO:0005886">
    <property type="term" value="C:plasma membrane"/>
    <property type="evidence" value="ECO:0007669"/>
    <property type="project" value="UniProtKB-SubCell"/>
</dbReference>
<keyword evidence="10" id="KW-1185">Reference proteome</keyword>
<feature type="transmembrane region" description="Helical" evidence="7">
    <location>
        <begin position="82"/>
        <end position="99"/>
    </location>
</feature>
<name>A0A1I1E232_9LACO</name>
<feature type="transmembrane region" description="Helical" evidence="7">
    <location>
        <begin position="156"/>
        <end position="174"/>
    </location>
</feature>
<dbReference type="GO" id="GO:0009246">
    <property type="term" value="P:enterobacterial common antigen biosynthetic process"/>
    <property type="evidence" value="ECO:0007669"/>
    <property type="project" value="TreeGrafter"/>
</dbReference>
<dbReference type="PANTHER" id="PTHR40074:SF2">
    <property type="entry name" value="O-ACETYLTRANSFERASE WECH"/>
    <property type="match status" value="1"/>
</dbReference>
<gene>
    <name evidence="9" type="ORF">SAMN05660453_0250</name>
</gene>
<evidence type="ECO:0000256" key="6">
    <source>
        <dbReference type="ARBA" id="ARBA00023136"/>
    </source>
</evidence>
<feature type="transmembrane region" description="Helical" evidence="7">
    <location>
        <begin position="7"/>
        <end position="29"/>
    </location>
</feature>
<evidence type="ECO:0000256" key="4">
    <source>
        <dbReference type="ARBA" id="ARBA00022692"/>
    </source>
</evidence>
<dbReference type="Proteomes" id="UP000199376">
    <property type="component" value="Unassembled WGS sequence"/>
</dbReference>
<dbReference type="STRING" id="283737.SAMN05660453_0250"/>
<keyword evidence="3" id="KW-1003">Cell membrane</keyword>
<evidence type="ECO:0000256" key="5">
    <source>
        <dbReference type="ARBA" id="ARBA00022989"/>
    </source>
</evidence>
<keyword evidence="9" id="KW-0012">Acyltransferase</keyword>
<evidence type="ECO:0000256" key="7">
    <source>
        <dbReference type="SAM" id="Phobius"/>
    </source>
</evidence>
<dbReference type="AlphaFoldDB" id="A0A1I1E232"/>
<accession>A0A1I1E232</accession>
<dbReference type="OrthoDB" id="9810469at2"/>
<keyword evidence="5 7" id="KW-1133">Transmembrane helix</keyword>